<evidence type="ECO:0000256" key="8">
    <source>
        <dbReference type="PIRSR" id="PIRSR000005-1"/>
    </source>
</evidence>
<dbReference type="PIRSF" id="PIRSF000005">
    <property type="entry name" value="Cytochrome_c4"/>
    <property type="match status" value="1"/>
</dbReference>
<keyword evidence="4 9" id="KW-0479">Metal-binding</keyword>
<evidence type="ECO:0000256" key="5">
    <source>
        <dbReference type="ARBA" id="ARBA00022764"/>
    </source>
</evidence>
<keyword evidence="3 8" id="KW-0349">Heme</keyword>
<feature type="signal peptide" evidence="10">
    <location>
        <begin position="1"/>
        <end position="18"/>
    </location>
</feature>
<keyword evidence="5" id="KW-0574">Periplasm</keyword>
<feature type="binding site" description="axial binding residue" evidence="9">
    <location>
        <position position="76"/>
    </location>
    <ligand>
        <name>heme c</name>
        <dbReference type="ChEBI" id="CHEBI:61717"/>
        <label>1</label>
    </ligand>
    <ligandPart>
        <name>Fe</name>
        <dbReference type="ChEBI" id="CHEBI:18248"/>
    </ligandPart>
</feature>
<dbReference type="InterPro" id="IPR024167">
    <property type="entry name" value="Cytochrome_c4-like"/>
</dbReference>
<evidence type="ECO:0000256" key="1">
    <source>
        <dbReference type="ARBA" id="ARBA00004418"/>
    </source>
</evidence>
<evidence type="ECO:0000256" key="7">
    <source>
        <dbReference type="ARBA" id="ARBA00023004"/>
    </source>
</evidence>
<dbReference type="OrthoDB" id="9773456at2"/>
<evidence type="ECO:0000256" key="9">
    <source>
        <dbReference type="PIRSR" id="PIRSR000005-2"/>
    </source>
</evidence>
<dbReference type="PANTHER" id="PTHR33751:SF9">
    <property type="entry name" value="CYTOCHROME C4"/>
    <property type="match status" value="1"/>
</dbReference>
<dbReference type="STRING" id="29422.Lbru_0225"/>
<name>A0A0W0SUQ7_9GAMM</name>
<dbReference type="GO" id="GO:0009055">
    <property type="term" value="F:electron transfer activity"/>
    <property type="evidence" value="ECO:0007669"/>
    <property type="project" value="InterPro"/>
</dbReference>
<keyword evidence="6" id="KW-0249">Electron transport</keyword>
<organism evidence="12 13">
    <name type="scientific">Legionella brunensis</name>
    <dbReference type="NCBI Taxonomy" id="29422"/>
    <lineage>
        <taxon>Bacteria</taxon>
        <taxon>Pseudomonadati</taxon>
        <taxon>Pseudomonadota</taxon>
        <taxon>Gammaproteobacteria</taxon>
        <taxon>Legionellales</taxon>
        <taxon>Legionellaceae</taxon>
        <taxon>Legionella</taxon>
    </lineage>
</organism>
<evidence type="ECO:0000259" key="11">
    <source>
        <dbReference type="PROSITE" id="PS51007"/>
    </source>
</evidence>
<sequence>MKKIVFALIVFCTFTSNGAEQPNASLEKAGVCAACHGQKGVSLNPIWPNLAGQHASYLLKQLQDYKKGTTRNAPEMTAIVASLNETDMADLAAFYSKQPLPEGITPEKYLKRGEQLYRGGDFDKHITACIACHGPKGTGNSQAGFPVLSGQHAPYTIQQLQAFKDKKRSNDLNSIMRDISSRMSQEDMEAVAYYMQGLH</sequence>
<dbReference type="PANTHER" id="PTHR33751">
    <property type="entry name" value="CBB3-TYPE CYTOCHROME C OXIDASE SUBUNIT FIXP"/>
    <property type="match status" value="1"/>
</dbReference>
<evidence type="ECO:0000256" key="2">
    <source>
        <dbReference type="ARBA" id="ARBA00022448"/>
    </source>
</evidence>
<dbReference type="GO" id="GO:0042597">
    <property type="term" value="C:periplasmic space"/>
    <property type="evidence" value="ECO:0007669"/>
    <property type="project" value="UniProtKB-SubCell"/>
</dbReference>
<dbReference type="InterPro" id="IPR050597">
    <property type="entry name" value="Cytochrome_c_Oxidase_Subunit"/>
</dbReference>
<feature type="binding site" description="axial binding residue" evidence="9">
    <location>
        <position position="133"/>
    </location>
    <ligand>
        <name>heme c</name>
        <dbReference type="ChEBI" id="CHEBI:61717"/>
        <label>2</label>
    </ligand>
    <ligandPart>
        <name>Fe</name>
        <dbReference type="ChEBI" id="CHEBI:18248"/>
    </ligandPart>
</feature>
<feature type="binding site" description="axial binding residue" evidence="9">
    <location>
        <position position="176"/>
    </location>
    <ligand>
        <name>heme c</name>
        <dbReference type="ChEBI" id="CHEBI:61717"/>
        <label>2</label>
    </ligand>
    <ligandPart>
        <name>Fe</name>
        <dbReference type="ChEBI" id="CHEBI:18248"/>
    </ligandPart>
</feature>
<feature type="domain" description="Cytochrome c" evidence="11">
    <location>
        <begin position="1"/>
        <end position="99"/>
    </location>
</feature>
<feature type="binding site" description="covalent" evidence="8">
    <location>
        <position position="132"/>
    </location>
    <ligand>
        <name>heme c</name>
        <dbReference type="ChEBI" id="CHEBI:61717"/>
        <label>2</label>
    </ligand>
</feature>
<evidence type="ECO:0000313" key="13">
    <source>
        <dbReference type="Proteomes" id="UP000054742"/>
    </source>
</evidence>
<dbReference type="SUPFAM" id="SSF46626">
    <property type="entry name" value="Cytochrome c"/>
    <property type="match status" value="2"/>
</dbReference>
<feature type="chain" id="PRO_5006912355" evidence="10">
    <location>
        <begin position="19"/>
        <end position="199"/>
    </location>
</feature>
<dbReference type="PROSITE" id="PS51007">
    <property type="entry name" value="CYTC"/>
    <property type="match status" value="2"/>
</dbReference>
<accession>A0A0W0SUQ7</accession>
<evidence type="ECO:0000256" key="6">
    <source>
        <dbReference type="ARBA" id="ARBA00022982"/>
    </source>
</evidence>
<dbReference type="EMBL" id="LNXV01000003">
    <property type="protein sequence ID" value="KTC86996.1"/>
    <property type="molecule type" value="Genomic_DNA"/>
</dbReference>
<keyword evidence="7 9" id="KW-0408">Iron</keyword>
<evidence type="ECO:0000256" key="10">
    <source>
        <dbReference type="SAM" id="SignalP"/>
    </source>
</evidence>
<gene>
    <name evidence="12" type="primary">cyc4</name>
    <name evidence="12" type="ORF">Lbru_0225</name>
</gene>
<dbReference type="Pfam" id="PF00034">
    <property type="entry name" value="Cytochrom_C"/>
    <property type="match status" value="2"/>
</dbReference>
<dbReference type="RefSeq" id="WP_058440338.1">
    <property type="nucleotide sequence ID" value="NZ_CAAAHU010000001.1"/>
</dbReference>
<feature type="binding site" description="axial binding residue" evidence="9">
    <location>
        <position position="36"/>
    </location>
    <ligand>
        <name>heme c</name>
        <dbReference type="ChEBI" id="CHEBI:61717"/>
        <label>1</label>
    </ligand>
    <ligandPart>
        <name>Fe</name>
        <dbReference type="ChEBI" id="CHEBI:18248"/>
    </ligandPart>
</feature>
<keyword evidence="10" id="KW-0732">Signal</keyword>
<reference evidence="12 13" key="1">
    <citation type="submission" date="2015-11" db="EMBL/GenBank/DDBJ databases">
        <title>Genomic analysis of 38 Legionella species identifies large and diverse effector repertoires.</title>
        <authorList>
            <person name="Burstein D."/>
            <person name="Amaro F."/>
            <person name="Zusman T."/>
            <person name="Lifshitz Z."/>
            <person name="Cohen O."/>
            <person name="Gilbert J.A."/>
            <person name="Pupko T."/>
            <person name="Shuman H.A."/>
            <person name="Segal G."/>
        </authorList>
    </citation>
    <scope>NUCLEOTIDE SEQUENCE [LARGE SCALE GENOMIC DNA]</scope>
    <source>
        <strain evidence="12 13">ATCC 43878</strain>
    </source>
</reference>
<feature type="binding site" description="covalent" evidence="8">
    <location>
        <position position="129"/>
    </location>
    <ligand>
        <name>heme c</name>
        <dbReference type="ChEBI" id="CHEBI:61717"/>
        <label>2</label>
    </ligand>
</feature>
<comment type="subcellular location">
    <subcellularLocation>
        <location evidence="1">Periplasm</location>
    </subcellularLocation>
</comment>
<dbReference type="InterPro" id="IPR009056">
    <property type="entry name" value="Cyt_c-like_dom"/>
</dbReference>
<dbReference type="GO" id="GO:0005506">
    <property type="term" value="F:iron ion binding"/>
    <property type="evidence" value="ECO:0007669"/>
    <property type="project" value="InterPro"/>
</dbReference>
<dbReference type="GO" id="GO:0020037">
    <property type="term" value="F:heme binding"/>
    <property type="evidence" value="ECO:0007669"/>
    <property type="project" value="InterPro"/>
</dbReference>
<proteinExistence type="predicted"/>
<dbReference type="InterPro" id="IPR036909">
    <property type="entry name" value="Cyt_c-like_dom_sf"/>
</dbReference>
<keyword evidence="13" id="KW-1185">Reference proteome</keyword>
<dbReference type="Proteomes" id="UP000054742">
    <property type="component" value="Unassembled WGS sequence"/>
</dbReference>
<feature type="domain" description="Cytochrome c" evidence="11">
    <location>
        <begin position="108"/>
        <end position="199"/>
    </location>
</feature>
<dbReference type="Gene3D" id="1.10.760.10">
    <property type="entry name" value="Cytochrome c-like domain"/>
    <property type="match status" value="2"/>
</dbReference>
<feature type="binding site" description="covalent" evidence="8">
    <location>
        <position position="32"/>
    </location>
    <ligand>
        <name>heme c</name>
        <dbReference type="ChEBI" id="CHEBI:61717"/>
        <label>1</label>
    </ligand>
</feature>
<feature type="binding site" description="covalent" evidence="8">
    <location>
        <position position="35"/>
    </location>
    <ligand>
        <name>heme c</name>
        <dbReference type="ChEBI" id="CHEBI:61717"/>
        <label>1</label>
    </ligand>
</feature>
<comment type="caution">
    <text evidence="12">The sequence shown here is derived from an EMBL/GenBank/DDBJ whole genome shotgun (WGS) entry which is preliminary data.</text>
</comment>
<evidence type="ECO:0000256" key="4">
    <source>
        <dbReference type="ARBA" id="ARBA00022723"/>
    </source>
</evidence>
<dbReference type="PATRIC" id="fig|29422.6.peg.233"/>
<dbReference type="AlphaFoldDB" id="A0A0W0SUQ7"/>
<evidence type="ECO:0000313" key="12">
    <source>
        <dbReference type="EMBL" id="KTC86996.1"/>
    </source>
</evidence>
<protein>
    <submittedName>
        <fullName evidence="12">Cytochrome c4</fullName>
    </submittedName>
</protein>
<keyword evidence="2" id="KW-0813">Transport</keyword>
<comment type="PTM">
    <text evidence="8">Binds 2 heme c groups covalently per subunit.</text>
</comment>
<evidence type="ECO:0000256" key="3">
    <source>
        <dbReference type="ARBA" id="ARBA00022617"/>
    </source>
</evidence>